<evidence type="ECO:0000256" key="4">
    <source>
        <dbReference type="ARBA" id="ARBA00023315"/>
    </source>
</evidence>
<dbReference type="SUPFAM" id="SSF51161">
    <property type="entry name" value="Trimeric LpxA-like enzymes"/>
    <property type="match status" value="1"/>
</dbReference>
<reference evidence="7" key="1">
    <citation type="submission" date="2018-09" db="EMBL/GenBank/DDBJ databases">
        <authorList>
            <person name="Zhu H."/>
        </authorList>
    </citation>
    <scope>NUCLEOTIDE SEQUENCE [LARGE SCALE GENOMIC DNA]</scope>
    <source>
        <strain evidence="7">K1R23-30</strain>
    </source>
</reference>
<dbReference type="CDD" id="cd03357">
    <property type="entry name" value="LbH_MAT_GAT"/>
    <property type="match status" value="1"/>
</dbReference>
<evidence type="ECO:0000256" key="1">
    <source>
        <dbReference type="ARBA" id="ARBA00007274"/>
    </source>
</evidence>
<feature type="domain" description="Maltose/galactoside acetyltransferase" evidence="5">
    <location>
        <begin position="5"/>
        <end position="59"/>
    </location>
</feature>
<proteinExistence type="inferred from homology"/>
<evidence type="ECO:0000259" key="5">
    <source>
        <dbReference type="SMART" id="SM01266"/>
    </source>
</evidence>
<evidence type="ECO:0000313" key="6">
    <source>
        <dbReference type="EMBL" id="RJF92042.1"/>
    </source>
</evidence>
<dbReference type="FunFam" id="2.160.10.10:FF:000008">
    <property type="entry name" value="Maltose O-acetyltransferase"/>
    <property type="match status" value="1"/>
</dbReference>
<dbReference type="AlphaFoldDB" id="A0A3A3FKL1"/>
<evidence type="ECO:0000256" key="2">
    <source>
        <dbReference type="ARBA" id="ARBA00022679"/>
    </source>
</evidence>
<dbReference type="InterPro" id="IPR018357">
    <property type="entry name" value="Hexapep_transf_CS"/>
</dbReference>
<dbReference type="InterPro" id="IPR024688">
    <property type="entry name" value="Mac_dom"/>
</dbReference>
<dbReference type="PANTHER" id="PTHR23416">
    <property type="entry name" value="SIALIC ACID SYNTHASE-RELATED"/>
    <property type="match status" value="1"/>
</dbReference>
<gene>
    <name evidence="6" type="ORF">D3871_25640</name>
</gene>
<dbReference type="InterPro" id="IPR011004">
    <property type="entry name" value="Trimer_LpxA-like_sf"/>
</dbReference>
<dbReference type="InterPro" id="IPR001451">
    <property type="entry name" value="Hexapep"/>
</dbReference>
<keyword evidence="2 6" id="KW-0808">Transferase</keyword>
<evidence type="ECO:0000256" key="3">
    <source>
        <dbReference type="ARBA" id="ARBA00022737"/>
    </source>
</evidence>
<accession>A0A3A3FKL1</accession>
<comment type="similarity">
    <text evidence="1">Belongs to the transferase hexapeptide repeat family.</text>
</comment>
<dbReference type="Pfam" id="PF00132">
    <property type="entry name" value="Hexapep"/>
    <property type="match status" value="1"/>
</dbReference>
<sequence>MKTEKQKMIAGELYDPNDAQLVAERLRARDLLGRLNALADDDVETRTRLISELVAAKTDAFIQPPFFCDYGTNIALGKKVFMNFNCVILDVAPVHIGDFVLFGPAVQIYTATHPENAAERRQGLEGGKPVVIGADVWIGGGAILCPGVTVGARSIIGAGSVVTRDLPEDVVAVGNPCRVIRFLKI</sequence>
<dbReference type="GO" id="GO:0016413">
    <property type="term" value="F:O-acetyltransferase activity"/>
    <property type="evidence" value="ECO:0007669"/>
    <property type="project" value="UniProtKB-ARBA"/>
</dbReference>
<comment type="caution">
    <text evidence="6">The sequence shown here is derived from an EMBL/GenBank/DDBJ whole genome shotgun (WGS) entry which is preliminary data.</text>
</comment>
<dbReference type="PANTHER" id="PTHR23416:SF23">
    <property type="entry name" value="ACETYLTRANSFERASE C18B11.09C-RELATED"/>
    <property type="match status" value="1"/>
</dbReference>
<dbReference type="SMART" id="SM01266">
    <property type="entry name" value="Mac"/>
    <property type="match status" value="1"/>
</dbReference>
<dbReference type="PROSITE" id="PS00101">
    <property type="entry name" value="HEXAPEP_TRANSFERASES"/>
    <property type="match status" value="1"/>
</dbReference>
<name>A0A3A3FKL1_9BURK</name>
<organism evidence="6 7">
    <name type="scientific">Noviherbaspirillum saxi</name>
    <dbReference type="NCBI Taxonomy" id="2320863"/>
    <lineage>
        <taxon>Bacteria</taxon>
        <taxon>Pseudomonadati</taxon>
        <taxon>Pseudomonadota</taxon>
        <taxon>Betaproteobacteria</taxon>
        <taxon>Burkholderiales</taxon>
        <taxon>Oxalobacteraceae</taxon>
        <taxon>Noviherbaspirillum</taxon>
    </lineage>
</organism>
<protein>
    <submittedName>
        <fullName evidence="6">Sugar O-acetyltransferase</fullName>
    </submittedName>
</protein>
<dbReference type="GO" id="GO:0005829">
    <property type="term" value="C:cytosol"/>
    <property type="evidence" value="ECO:0007669"/>
    <property type="project" value="TreeGrafter"/>
</dbReference>
<keyword evidence="3" id="KW-0677">Repeat</keyword>
<dbReference type="Proteomes" id="UP000265955">
    <property type="component" value="Unassembled WGS sequence"/>
</dbReference>
<dbReference type="Pfam" id="PF12464">
    <property type="entry name" value="Mac"/>
    <property type="match status" value="1"/>
</dbReference>
<keyword evidence="7" id="KW-1185">Reference proteome</keyword>
<dbReference type="InterPro" id="IPR051159">
    <property type="entry name" value="Hexapeptide_acetyltransf"/>
</dbReference>
<dbReference type="EMBL" id="QYUO01000003">
    <property type="protein sequence ID" value="RJF92042.1"/>
    <property type="molecule type" value="Genomic_DNA"/>
</dbReference>
<evidence type="ECO:0000313" key="7">
    <source>
        <dbReference type="Proteomes" id="UP000265955"/>
    </source>
</evidence>
<keyword evidence="4" id="KW-0012">Acyltransferase</keyword>
<dbReference type="Gene3D" id="2.160.10.10">
    <property type="entry name" value="Hexapeptide repeat proteins"/>
    <property type="match status" value="1"/>
</dbReference>
<dbReference type="RefSeq" id="WP_119771928.1">
    <property type="nucleotide sequence ID" value="NZ_QYUO01000003.1"/>
</dbReference>
<dbReference type="OrthoDB" id="8612290at2"/>